<keyword evidence="6 11" id="KW-0067">ATP-binding</keyword>
<dbReference type="InterPro" id="IPR042114">
    <property type="entry name" value="GatB_C_1"/>
</dbReference>
<evidence type="ECO:0000256" key="1">
    <source>
        <dbReference type="ARBA" id="ARBA00005306"/>
    </source>
</evidence>
<keyword evidence="5 11" id="KW-0547">Nucleotide-binding</keyword>
<dbReference type="FunFam" id="1.10.150.380:FF:000001">
    <property type="entry name" value="Aspartyl/glutamyl-tRNA(Asn/Gln) amidotransferase subunit B"/>
    <property type="match status" value="1"/>
</dbReference>
<dbReference type="HAMAP" id="MF_00121">
    <property type="entry name" value="GatB"/>
    <property type="match status" value="1"/>
</dbReference>
<name>D6XYW7_BACIE</name>
<dbReference type="InterPro" id="IPR017958">
    <property type="entry name" value="Gln-tRNA_amidoTrfase_suB_CS"/>
</dbReference>
<dbReference type="GO" id="GO:0016740">
    <property type="term" value="F:transferase activity"/>
    <property type="evidence" value="ECO:0007669"/>
    <property type="project" value="UniProtKB-KW"/>
</dbReference>
<evidence type="ECO:0000313" key="14">
    <source>
        <dbReference type="Proteomes" id="UP000000271"/>
    </source>
</evidence>
<dbReference type="NCBIfam" id="NF004012">
    <property type="entry name" value="PRK05477.1-2"/>
    <property type="match status" value="1"/>
</dbReference>
<dbReference type="Pfam" id="PF02934">
    <property type="entry name" value="GatB_N"/>
    <property type="match status" value="1"/>
</dbReference>
<dbReference type="AlphaFoldDB" id="D6XYW7"/>
<proteinExistence type="inferred from homology"/>
<gene>
    <name evidence="11" type="primary">gatB</name>
    <name evidence="13" type="ordered locus">Bsel_0745</name>
</gene>
<comment type="function">
    <text evidence="8 11">Allows the formation of correctly charged Asn-tRNA(Asn) or Gln-tRNA(Gln) through the transamidation of misacylated Asp-tRNA(Asn) or Glu-tRNA(Gln) in organisms which lack either or both of asparaginyl-tRNA or glutaminyl-tRNA synthetases. The reaction takes place in the presence of glutamine and ATP through an activated phospho-Asp-tRNA(Asn) or phospho-Glu-tRNA(Gln).</text>
</comment>
<organism evidence="13 14">
    <name type="scientific">Bacillus selenitireducens (strain ATCC 700615 / DSM 15326 / MLS10)</name>
    <dbReference type="NCBI Taxonomy" id="439292"/>
    <lineage>
        <taxon>Bacteria</taxon>
        <taxon>Bacillati</taxon>
        <taxon>Bacillota</taxon>
        <taxon>Bacilli</taxon>
        <taxon>Bacillales</taxon>
        <taxon>Bacillaceae</taxon>
        <taxon>Salisediminibacterium</taxon>
    </lineage>
</organism>
<dbReference type="PROSITE" id="PS01234">
    <property type="entry name" value="GATB"/>
    <property type="match status" value="1"/>
</dbReference>
<dbReference type="InterPro" id="IPR003789">
    <property type="entry name" value="Asn/Gln_tRNA_amidoTrase-B-like"/>
</dbReference>
<dbReference type="InterPro" id="IPR018027">
    <property type="entry name" value="Asn/Gln_amidotransferase"/>
</dbReference>
<keyword evidence="4 11" id="KW-0436">Ligase</keyword>
<dbReference type="InterPro" id="IPR017959">
    <property type="entry name" value="Asn/Gln-tRNA_amidoTrfase_suB/E"/>
</dbReference>
<dbReference type="EMBL" id="CP001791">
    <property type="protein sequence ID" value="ADH98275.1"/>
    <property type="molecule type" value="Genomic_DNA"/>
</dbReference>
<dbReference type="NCBIfam" id="NF004011">
    <property type="entry name" value="PRK05477.1-1"/>
    <property type="match status" value="1"/>
</dbReference>
<evidence type="ECO:0000256" key="4">
    <source>
        <dbReference type="ARBA" id="ARBA00022598"/>
    </source>
</evidence>
<dbReference type="Pfam" id="PF02637">
    <property type="entry name" value="GatB_Yqey"/>
    <property type="match status" value="1"/>
</dbReference>
<dbReference type="SMART" id="SM00845">
    <property type="entry name" value="GatB_Yqey"/>
    <property type="match status" value="1"/>
</dbReference>
<dbReference type="GO" id="GO:0050566">
    <property type="term" value="F:asparaginyl-tRNA synthase (glutamine-hydrolyzing) activity"/>
    <property type="evidence" value="ECO:0007669"/>
    <property type="project" value="RHEA"/>
</dbReference>
<dbReference type="PANTHER" id="PTHR11659:SF0">
    <property type="entry name" value="GLUTAMYL-TRNA(GLN) AMIDOTRANSFERASE SUBUNIT B, MITOCHONDRIAL"/>
    <property type="match status" value="1"/>
</dbReference>
<evidence type="ECO:0000256" key="2">
    <source>
        <dbReference type="ARBA" id="ARBA00011123"/>
    </source>
</evidence>
<evidence type="ECO:0000259" key="12">
    <source>
        <dbReference type="SMART" id="SM00845"/>
    </source>
</evidence>
<dbReference type="RefSeq" id="WP_013171704.1">
    <property type="nucleotide sequence ID" value="NC_014219.1"/>
</dbReference>
<dbReference type="KEGG" id="bse:Bsel_0745"/>
<dbReference type="eggNOG" id="COG0064">
    <property type="taxonomic scope" value="Bacteria"/>
</dbReference>
<keyword evidence="7 11" id="KW-0648">Protein biosynthesis</keyword>
<dbReference type="InterPro" id="IPR023168">
    <property type="entry name" value="GatB_Yqey_C_2"/>
</dbReference>
<comment type="catalytic activity">
    <reaction evidence="9 11">
        <text>L-aspartyl-tRNA(Asn) + L-glutamine + ATP + H2O = L-asparaginyl-tRNA(Asn) + L-glutamate + ADP + phosphate + 2 H(+)</text>
        <dbReference type="Rhea" id="RHEA:14513"/>
        <dbReference type="Rhea" id="RHEA-COMP:9674"/>
        <dbReference type="Rhea" id="RHEA-COMP:9677"/>
        <dbReference type="ChEBI" id="CHEBI:15377"/>
        <dbReference type="ChEBI" id="CHEBI:15378"/>
        <dbReference type="ChEBI" id="CHEBI:29985"/>
        <dbReference type="ChEBI" id="CHEBI:30616"/>
        <dbReference type="ChEBI" id="CHEBI:43474"/>
        <dbReference type="ChEBI" id="CHEBI:58359"/>
        <dbReference type="ChEBI" id="CHEBI:78515"/>
        <dbReference type="ChEBI" id="CHEBI:78516"/>
        <dbReference type="ChEBI" id="CHEBI:456216"/>
    </reaction>
</comment>
<dbReference type="Gene3D" id="1.10.10.410">
    <property type="match status" value="1"/>
</dbReference>
<dbReference type="SUPFAM" id="SSF89095">
    <property type="entry name" value="GatB/YqeY motif"/>
    <property type="match status" value="1"/>
</dbReference>
<dbReference type="NCBIfam" id="TIGR00133">
    <property type="entry name" value="gatB"/>
    <property type="match status" value="1"/>
</dbReference>
<dbReference type="Gene3D" id="1.10.150.380">
    <property type="entry name" value="GatB domain, N-terminal subdomain"/>
    <property type="match status" value="1"/>
</dbReference>
<dbReference type="InterPro" id="IPR006075">
    <property type="entry name" value="Asn/Gln-tRNA_Trfase_suB/E_cat"/>
</dbReference>
<dbReference type="EC" id="6.3.5.-" evidence="11"/>
<feature type="domain" description="Asn/Gln amidotransferase" evidence="12">
    <location>
        <begin position="329"/>
        <end position="476"/>
    </location>
</feature>
<dbReference type="PANTHER" id="PTHR11659">
    <property type="entry name" value="GLUTAMYL-TRNA GLN AMIDOTRANSFERASE SUBUNIT B MITOCHONDRIAL AND PROKARYOTIC PET112-RELATED"/>
    <property type="match status" value="1"/>
</dbReference>
<dbReference type="HOGENOM" id="CLU_019240_0_0_9"/>
<dbReference type="STRING" id="439292.Bsel_0745"/>
<dbReference type="InterPro" id="IPR014746">
    <property type="entry name" value="Gln_synth/guanido_kin_cat_dom"/>
</dbReference>
<dbReference type="GO" id="GO:0005524">
    <property type="term" value="F:ATP binding"/>
    <property type="evidence" value="ECO:0007669"/>
    <property type="project" value="UniProtKB-KW"/>
</dbReference>
<accession>D6XYW7</accession>
<protein>
    <recommendedName>
        <fullName evidence="3 11">Aspartyl/glutamyl-tRNA(Asn/Gln) amidotransferase subunit B</fullName>
        <shortName evidence="11">Asp/Glu-ADT subunit B</shortName>
        <ecNumber evidence="11">6.3.5.-</ecNumber>
    </recommendedName>
</protein>
<evidence type="ECO:0000256" key="3">
    <source>
        <dbReference type="ARBA" id="ARBA00016923"/>
    </source>
</evidence>
<dbReference type="FunFam" id="1.10.10.410:FF:000001">
    <property type="entry name" value="Aspartyl/glutamyl-tRNA(Asn/Gln) amidotransferase subunit B"/>
    <property type="match status" value="1"/>
</dbReference>
<dbReference type="SUPFAM" id="SSF55931">
    <property type="entry name" value="Glutamine synthetase/guanido kinase"/>
    <property type="match status" value="1"/>
</dbReference>
<evidence type="ECO:0000256" key="5">
    <source>
        <dbReference type="ARBA" id="ARBA00022741"/>
    </source>
</evidence>
<evidence type="ECO:0000256" key="10">
    <source>
        <dbReference type="ARBA" id="ARBA00047913"/>
    </source>
</evidence>
<dbReference type="InterPro" id="IPR004413">
    <property type="entry name" value="GatB"/>
</dbReference>
<comment type="subunit">
    <text evidence="2 11">Heterotrimer of A, B and C subunits.</text>
</comment>
<evidence type="ECO:0000256" key="11">
    <source>
        <dbReference type="HAMAP-Rule" id="MF_00121"/>
    </source>
</evidence>
<reference evidence="13" key="1">
    <citation type="submission" date="2009-10" db="EMBL/GenBank/DDBJ databases">
        <title>Complete sequence of Bacillus selenitireducens MLS10.</title>
        <authorList>
            <consortium name="US DOE Joint Genome Institute"/>
            <person name="Lucas S."/>
            <person name="Copeland A."/>
            <person name="Lapidus A."/>
            <person name="Glavina del Rio T."/>
            <person name="Dalin E."/>
            <person name="Tice H."/>
            <person name="Bruce D."/>
            <person name="Goodwin L."/>
            <person name="Pitluck S."/>
            <person name="Sims D."/>
            <person name="Brettin T."/>
            <person name="Detter J.C."/>
            <person name="Han C."/>
            <person name="Larimer F."/>
            <person name="Land M."/>
            <person name="Hauser L."/>
            <person name="Kyrpides N."/>
            <person name="Ovchinnikova G."/>
            <person name="Stolz J."/>
        </authorList>
    </citation>
    <scope>NUCLEOTIDE SEQUENCE [LARGE SCALE GENOMIC DNA]</scope>
    <source>
        <strain evidence="13">MLS10</strain>
    </source>
</reference>
<dbReference type="Proteomes" id="UP000000271">
    <property type="component" value="Chromosome"/>
</dbReference>
<evidence type="ECO:0000313" key="13">
    <source>
        <dbReference type="EMBL" id="ADH98275.1"/>
    </source>
</evidence>
<evidence type="ECO:0000256" key="9">
    <source>
        <dbReference type="ARBA" id="ARBA00047380"/>
    </source>
</evidence>
<comment type="catalytic activity">
    <reaction evidence="10 11">
        <text>L-glutamyl-tRNA(Gln) + L-glutamine + ATP + H2O = L-glutaminyl-tRNA(Gln) + L-glutamate + ADP + phosphate + H(+)</text>
        <dbReference type="Rhea" id="RHEA:17521"/>
        <dbReference type="Rhea" id="RHEA-COMP:9681"/>
        <dbReference type="Rhea" id="RHEA-COMP:9684"/>
        <dbReference type="ChEBI" id="CHEBI:15377"/>
        <dbReference type="ChEBI" id="CHEBI:15378"/>
        <dbReference type="ChEBI" id="CHEBI:29985"/>
        <dbReference type="ChEBI" id="CHEBI:30616"/>
        <dbReference type="ChEBI" id="CHEBI:43474"/>
        <dbReference type="ChEBI" id="CHEBI:58359"/>
        <dbReference type="ChEBI" id="CHEBI:78520"/>
        <dbReference type="ChEBI" id="CHEBI:78521"/>
        <dbReference type="ChEBI" id="CHEBI:456216"/>
    </reaction>
</comment>
<dbReference type="NCBIfam" id="NF004014">
    <property type="entry name" value="PRK05477.1-4"/>
    <property type="match status" value="1"/>
</dbReference>
<dbReference type="GO" id="GO:0070681">
    <property type="term" value="P:glutaminyl-tRNAGln biosynthesis via transamidation"/>
    <property type="evidence" value="ECO:0007669"/>
    <property type="project" value="TreeGrafter"/>
</dbReference>
<sequence length="479" mass="53625">MSEFETVIGLEVHVELKTNSKIFCGCSTSFGAEPNANTCPVCLGHPGVLPVLNRQAVDFAMKAAMAINCEIADVTKFDRKNYFYPDSPKAYQISQYDKPIGENGYIDIEVNGETKRIGITRLHLEEDAGKLTHVEGADPHTLVDYNRVGTPLVEIVSEPDIRTPEEAYAYLEKLKAIIQYTEVSDCKMEEGSLRCDANISIRPYGQDEFGTKTELKNLNSFAHVQKGLEHEEKRQADVISGGGEILQETRRYDEQSKSTILMRVKEGSDDYRYFPDPDLVQYHLDAEWKKRVKNSIPELPDARQKRYVEDLDLPAYDAGVLTQQKAMSDFFEQAIAQGGPPKQLSNWLMGEVNAYLNQNGKEIEDVPMTPEALVSMIGMIDKGTISSKIAKKVFKELIEKGGDPEKIVKDKGLVQISDEGEIRKMVNDALDQNEQSVDDFKNGKDKAIGFLVGQVMKASKGKANPQMVNELLAEEIKKR</sequence>
<dbReference type="OrthoDB" id="9804078at2"/>
<comment type="similarity">
    <text evidence="1 11">Belongs to the GatB/GatE family. GatB subfamily.</text>
</comment>
<evidence type="ECO:0000256" key="6">
    <source>
        <dbReference type="ARBA" id="ARBA00022840"/>
    </source>
</evidence>
<dbReference type="GO" id="GO:0006412">
    <property type="term" value="P:translation"/>
    <property type="evidence" value="ECO:0007669"/>
    <property type="project" value="UniProtKB-UniRule"/>
</dbReference>
<evidence type="ECO:0000256" key="7">
    <source>
        <dbReference type="ARBA" id="ARBA00022917"/>
    </source>
</evidence>
<keyword evidence="14" id="KW-1185">Reference proteome</keyword>
<evidence type="ECO:0000256" key="8">
    <source>
        <dbReference type="ARBA" id="ARBA00024799"/>
    </source>
</evidence>
<dbReference type="GO" id="GO:0050567">
    <property type="term" value="F:glutaminyl-tRNA synthase (glutamine-hydrolyzing) activity"/>
    <property type="evidence" value="ECO:0007669"/>
    <property type="project" value="UniProtKB-UniRule"/>
</dbReference>